<dbReference type="Proteomes" id="UP000593567">
    <property type="component" value="Unassembled WGS sequence"/>
</dbReference>
<dbReference type="EMBL" id="VXIV02001523">
    <property type="protein sequence ID" value="KAF6032251.1"/>
    <property type="molecule type" value="Genomic_DNA"/>
</dbReference>
<evidence type="ECO:0000313" key="3">
    <source>
        <dbReference type="Proteomes" id="UP000593567"/>
    </source>
</evidence>
<keyword evidence="3" id="KW-1185">Reference proteome</keyword>
<protein>
    <submittedName>
        <fullName evidence="2">Uncharacterized protein</fullName>
    </submittedName>
</protein>
<sequence length="96" mass="10511">MSEVNSGDAPTGEVNVKSEKELKKEAAKAAKLAKFQAKQSKQKTESATTTEVSVYTCPGYLQVSDMLCVVRCLQVSVLLYCQAPDEWEGDTVCTRM</sequence>
<gene>
    <name evidence="2" type="ORF">EB796_009437</name>
</gene>
<dbReference type="AlphaFoldDB" id="A0A7J7K2R6"/>
<feature type="region of interest" description="Disordered" evidence="1">
    <location>
        <begin position="1"/>
        <end position="20"/>
    </location>
</feature>
<accession>A0A7J7K2R6</accession>
<name>A0A7J7K2R6_BUGNE</name>
<organism evidence="2 3">
    <name type="scientific">Bugula neritina</name>
    <name type="common">Brown bryozoan</name>
    <name type="synonym">Sertularia neritina</name>
    <dbReference type="NCBI Taxonomy" id="10212"/>
    <lineage>
        <taxon>Eukaryota</taxon>
        <taxon>Metazoa</taxon>
        <taxon>Spiralia</taxon>
        <taxon>Lophotrochozoa</taxon>
        <taxon>Bryozoa</taxon>
        <taxon>Gymnolaemata</taxon>
        <taxon>Cheilostomatida</taxon>
        <taxon>Flustrina</taxon>
        <taxon>Buguloidea</taxon>
        <taxon>Bugulidae</taxon>
        <taxon>Bugula</taxon>
    </lineage>
</organism>
<proteinExistence type="predicted"/>
<reference evidence="2" key="1">
    <citation type="submission" date="2020-06" db="EMBL/GenBank/DDBJ databases">
        <title>Draft genome of Bugula neritina, a colonial animal packing powerful symbionts and potential medicines.</title>
        <authorList>
            <person name="Rayko M."/>
        </authorList>
    </citation>
    <scope>NUCLEOTIDE SEQUENCE [LARGE SCALE GENOMIC DNA]</scope>
    <source>
        <strain evidence="2">Kwan_BN1</strain>
    </source>
</reference>
<evidence type="ECO:0000313" key="2">
    <source>
        <dbReference type="EMBL" id="KAF6032251.1"/>
    </source>
</evidence>
<comment type="caution">
    <text evidence="2">The sequence shown here is derived from an EMBL/GenBank/DDBJ whole genome shotgun (WGS) entry which is preliminary data.</text>
</comment>
<evidence type="ECO:0000256" key="1">
    <source>
        <dbReference type="SAM" id="MobiDB-lite"/>
    </source>
</evidence>